<evidence type="ECO:0000313" key="3">
    <source>
        <dbReference type="Proteomes" id="UP001165542"/>
    </source>
</evidence>
<proteinExistence type="predicted"/>
<accession>A0ABT2EGV5</accession>
<dbReference type="RefSeq" id="WP_259037288.1">
    <property type="nucleotide sequence ID" value="NZ_JAJISC010000008.1"/>
</dbReference>
<keyword evidence="1" id="KW-1133">Transmembrane helix</keyword>
<feature type="transmembrane region" description="Helical" evidence="1">
    <location>
        <begin position="23"/>
        <end position="44"/>
    </location>
</feature>
<dbReference type="InterPro" id="IPR007047">
    <property type="entry name" value="Flp_Fap"/>
</dbReference>
<name>A0ABT2EGV5_9GAMM</name>
<reference evidence="2" key="1">
    <citation type="submission" date="2021-11" db="EMBL/GenBank/DDBJ databases">
        <title>Halomonas sp., isolated from a coastal aquaculture zone in Dongshan Bay.</title>
        <authorList>
            <person name="Lin W."/>
        </authorList>
    </citation>
    <scope>NUCLEOTIDE SEQUENCE</scope>
    <source>
        <strain evidence="2">Yzlin-01</strain>
    </source>
</reference>
<keyword evidence="1" id="KW-0812">Transmembrane</keyword>
<evidence type="ECO:0000256" key="1">
    <source>
        <dbReference type="SAM" id="Phobius"/>
    </source>
</evidence>
<dbReference type="Proteomes" id="UP001165542">
    <property type="component" value="Unassembled WGS sequence"/>
</dbReference>
<gene>
    <name evidence="2" type="ORF">LLY24_15860</name>
</gene>
<keyword evidence="1" id="KW-0472">Membrane</keyword>
<protein>
    <submittedName>
        <fullName evidence="2">Flp family type IVb pilin</fullName>
    </submittedName>
</protein>
<dbReference type="EMBL" id="JAJISC010000008">
    <property type="protein sequence ID" value="MCS2610791.1"/>
    <property type="molecule type" value="Genomic_DNA"/>
</dbReference>
<keyword evidence="3" id="KW-1185">Reference proteome</keyword>
<dbReference type="Pfam" id="PF04964">
    <property type="entry name" value="Flp_Fap"/>
    <property type="match status" value="1"/>
</dbReference>
<comment type="caution">
    <text evidence="2">The sequence shown here is derived from an EMBL/GenBank/DDBJ whole genome shotgun (WGS) entry which is preliminary data.</text>
</comment>
<evidence type="ECO:0000313" key="2">
    <source>
        <dbReference type="EMBL" id="MCS2610791.1"/>
    </source>
</evidence>
<sequence length="69" mass="7030">MNLITFVQSYLATLHRDTTGASAIEYAIVAGLIAAGLILVLATLGEGLQEFFTEIVGNLGFGGGEGGEG</sequence>
<organism evidence="2 3">
    <name type="scientific">Halomonas dongshanensis</name>
    <dbReference type="NCBI Taxonomy" id="2890835"/>
    <lineage>
        <taxon>Bacteria</taxon>
        <taxon>Pseudomonadati</taxon>
        <taxon>Pseudomonadota</taxon>
        <taxon>Gammaproteobacteria</taxon>
        <taxon>Oceanospirillales</taxon>
        <taxon>Halomonadaceae</taxon>
        <taxon>Halomonas</taxon>
    </lineage>
</organism>